<feature type="domain" description="Protein CR006 P-loop" evidence="1">
    <location>
        <begin position="136"/>
        <end position="329"/>
    </location>
</feature>
<proteinExistence type="predicted"/>
<dbReference type="InterPro" id="IPR026866">
    <property type="entry name" value="CR006_AAA"/>
</dbReference>
<dbReference type="SUPFAM" id="SSF52540">
    <property type="entry name" value="P-loop containing nucleoside triphosphate hydrolases"/>
    <property type="match status" value="1"/>
</dbReference>
<name>A0ABV7TYZ1_9RHOB</name>
<evidence type="ECO:0000259" key="1">
    <source>
        <dbReference type="Pfam" id="PF13166"/>
    </source>
</evidence>
<comment type="caution">
    <text evidence="2">The sequence shown here is derived from an EMBL/GenBank/DDBJ whole genome shotgun (WGS) entry which is preliminary data.</text>
</comment>
<reference evidence="3" key="1">
    <citation type="journal article" date="2019" name="Int. J. Syst. Evol. Microbiol.">
        <title>The Global Catalogue of Microorganisms (GCM) 10K type strain sequencing project: providing services to taxonomists for standard genome sequencing and annotation.</title>
        <authorList>
            <consortium name="The Broad Institute Genomics Platform"/>
            <consortium name="The Broad Institute Genome Sequencing Center for Infectious Disease"/>
            <person name="Wu L."/>
            <person name="Ma J."/>
        </authorList>
    </citation>
    <scope>NUCLEOTIDE SEQUENCE [LARGE SCALE GENOMIC DNA]</scope>
    <source>
        <strain evidence="3">KCTC 42473</strain>
    </source>
</reference>
<dbReference type="EMBL" id="JBHRXY010000001">
    <property type="protein sequence ID" value="MFC3627899.1"/>
    <property type="molecule type" value="Genomic_DNA"/>
</dbReference>
<keyword evidence="3" id="KW-1185">Reference proteome</keyword>
<dbReference type="Proteomes" id="UP001595539">
    <property type="component" value="Unassembled WGS sequence"/>
</dbReference>
<gene>
    <name evidence="2" type="ORF">ACFOM8_00395</name>
</gene>
<dbReference type="Pfam" id="PF13166">
    <property type="entry name" value="AAA_13"/>
    <property type="match status" value="1"/>
</dbReference>
<evidence type="ECO:0000313" key="3">
    <source>
        <dbReference type="Proteomes" id="UP001595539"/>
    </source>
</evidence>
<dbReference type="RefSeq" id="WP_377758290.1">
    <property type="nucleotide sequence ID" value="NZ_JBHRXY010000001.1"/>
</dbReference>
<sequence length="373" mass="42683">MNHSEIATTLRDAKEKIVLLYAFNATGKTRLSVSYKDATKNKKGAHTGVYYNAYSEDLFVWQNDPENDGTPIQLDVRKCSLNKFHSALTEDNVRDKLNRFKPGYRFEFIYYDDPQDGIQAVSFFQEVPDPNDANNVTRITYKISRGEERIFIWCFFLALFEVDGWADQQAAHFFIDDPVSSLDDHNIFITASTLFDLIEDHFEKRKIIITTHHLGFFAILADWLKKGEKADKFKKHSKVGILSAKNGELALESPNNDVLLYHLRLLQLIEQAWAANEVRAFHFALLRQVLENVASFLGVGQFGYVLTQIGIDDPDDTARVINTLSHKKVYYFESEILEKDSRDLFDKIFLGLKSKYNFVLHASEPAPAPAPAP</sequence>
<evidence type="ECO:0000313" key="2">
    <source>
        <dbReference type="EMBL" id="MFC3627899.1"/>
    </source>
</evidence>
<dbReference type="Gene3D" id="3.40.50.300">
    <property type="entry name" value="P-loop containing nucleotide triphosphate hydrolases"/>
    <property type="match status" value="1"/>
</dbReference>
<organism evidence="2 3">
    <name type="scientific">Paracoccus angustae</name>
    <dbReference type="NCBI Taxonomy" id="1671480"/>
    <lineage>
        <taxon>Bacteria</taxon>
        <taxon>Pseudomonadati</taxon>
        <taxon>Pseudomonadota</taxon>
        <taxon>Alphaproteobacteria</taxon>
        <taxon>Rhodobacterales</taxon>
        <taxon>Paracoccaceae</taxon>
        <taxon>Paracoccus</taxon>
    </lineage>
</organism>
<dbReference type="InterPro" id="IPR027417">
    <property type="entry name" value="P-loop_NTPase"/>
</dbReference>
<protein>
    <submittedName>
        <fullName evidence="2">AAA family ATPase</fullName>
    </submittedName>
</protein>
<accession>A0ABV7TYZ1</accession>